<dbReference type="EMBL" id="QTJX01000002">
    <property type="protein sequence ID" value="RDY60212.1"/>
    <property type="molecule type" value="Genomic_DNA"/>
</dbReference>
<evidence type="ECO:0000313" key="10">
    <source>
        <dbReference type="Proteomes" id="UP000261828"/>
    </source>
</evidence>
<comment type="caution">
    <text evidence="9">The sequence shown here is derived from an EMBL/GenBank/DDBJ whole genome shotgun (WGS) entry which is preliminary data.</text>
</comment>
<evidence type="ECO:0000313" key="9">
    <source>
        <dbReference type="EMBL" id="RDY60212.1"/>
    </source>
</evidence>
<dbReference type="Pfam" id="PF02687">
    <property type="entry name" value="FtsX"/>
    <property type="match status" value="2"/>
</dbReference>
<dbReference type="InterPro" id="IPR050250">
    <property type="entry name" value="Macrolide_Exporter_MacB"/>
</dbReference>
<protein>
    <submittedName>
        <fullName evidence="9">ABC transporter permease</fullName>
    </submittedName>
</protein>
<dbReference type="AlphaFoldDB" id="A0A371JRS1"/>
<feature type="transmembrane region" description="Helical" evidence="6">
    <location>
        <begin position="769"/>
        <end position="789"/>
    </location>
</feature>
<dbReference type="OrthoDB" id="8740261at2"/>
<evidence type="ECO:0000256" key="1">
    <source>
        <dbReference type="ARBA" id="ARBA00004651"/>
    </source>
</evidence>
<name>A0A371JRS1_9FLAO</name>
<evidence type="ECO:0000256" key="3">
    <source>
        <dbReference type="ARBA" id="ARBA00022692"/>
    </source>
</evidence>
<evidence type="ECO:0000259" key="7">
    <source>
        <dbReference type="Pfam" id="PF02687"/>
    </source>
</evidence>
<evidence type="ECO:0000256" key="4">
    <source>
        <dbReference type="ARBA" id="ARBA00022989"/>
    </source>
</evidence>
<dbReference type="InterPro" id="IPR025857">
    <property type="entry name" value="MacB_PCD"/>
</dbReference>
<keyword evidence="10" id="KW-1185">Reference proteome</keyword>
<evidence type="ECO:0000256" key="5">
    <source>
        <dbReference type="ARBA" id="ARBA00023136"/>
    </source>
</evidence>
<proteinExistence type="predicted"/>
<dbReference type="PANTHER" id="PTHR30572:SF18">
    <property type="entry name" value="ABC-TYPE MACROLIDE FAMILY EXPORT SYSTEM PERMEASE COMPONENT 2"/>
    <property type="match status" value="1"/>
</dbReference>
<keyword evidence="3 6" id="KW-0812">Transmembrane</keyword>
<feature type="transmembrane region" description="Helical" evidence="6">
    <location>
        <begin position="683"/>
        <end position="706"/>
    </location>
</feature>
<feature type="transmembrane region" description="Helical" evidence="6">
    <location>
        <begin position="340"/>
        <end position="360"/>
    </location>
</feature>
<dbReference type="PROSITE" id="PS51257">
    <property type="entry name" value="PROKAR_LIPOPROTEIN"/>
    <property type="match status" value="1"/>
</dbReference>
<evidence type="ECO:0000259" key="8">
    <source>
        <dbReference type="Pfam" id="PF12704"/>
    </source>
</evidence>
<accession>A0A371JRS1</accession>
<gene>
    <name evidence="9" type="ORF">DX873_12870</name>
</gene>
<organism evidence="9 10">
    <name type="scientific">Flagellimonas nanhaiensis</name>
    <dbReference type="NCBI Taxonomy" id="2292706"/>
    <lineage>
        <taxon>Bacteria</taxon>
        <taxon>Pseudomonadati</taxon>
        <taxon>Bacteroidota</taxon>
        <taxon>Flavobacteriia</taxon>
        <taxon>Flavobacteriales</taxon>
        <taxon>Flavobacteriaceae</taxon>
        <taxon>Flagellimonas</taxon>
    </lineage>
</organism>
<reference evidence="9 10" key="1">
    <citation type="submission" date="2018-08" db="EMBL/GenBank/DDBJ databases">
        <title>Muricauda nanhaiensis sp. nov., isolated from seawater of the South China Sea.</title>
        <authorList>
            <person name="Dang Y."/>
        </authorList>
    </citation>
    <scope>NUCLEOTIDE SEQUENCE [LARGE SCALE GENOMIC DNA]</scope>
    <source>
        <strain evidence="9 10">SM1704</strain>
    </source>
</reference>
<dbReference type="InterPro" id="IPR003838">
    <property type="entry name" value="ABC3_permease_C"/>
</dbReference>
<dbReference type="PANTHER" id="PTHR30572">
    <property type="entry name" value="MEMBRANE COMPONENT OF TRANSPORTER-RELATED"/>
    <property type="match status" value="1"/>
</dbReference>
<feature type="domain" description="MacB-like periplasmic core" evidence="8">
    <location>
        <begin position="20"/>
        <end position="242"/>
    </location>
</feature>
<dbReference type="GO" id="GO:0022857">
    <property type="term" value="F:transmembrane transporter activity"/>
    <property type="evidence" value="ECO:0007669"/>
    <property type="project" value="TreeGrafter"/>
</dbReference>
<feature type="domain" description="ABC3 transporter permease C-terminal" evidence="7">
    <location>
        <begin position="687"/>
        <end position="799"/>
    </location>
</feature>
<evidence type="ECO:0000256" key="2">
    <source>
        <dbReference type="ARBA" id="ARBA00022475"/>
    </source>
</evidence>
<dbReference type="Pfam" id="PF12704">
    <property type="entry name" value="MacB_PCD"/>
    <property type="match status" value="1"/>
</dbReference>
<feature type="transmembrane region" description="Helical" evidence="6">
    <location>
        <begin position="432"/>
        <end position="450"/>
    </location>
</feature>
<comment type="subcellular location">
    <subcellularLocation>
        <location evidence="1">Cell membrane</location>
        <topology evidence="1">Multi-pass membrane protein</topology>
    </subcellularLocation>
</comment>
<feature type="transmembrane region" description="Helical" evidence="6">
    <location>
        <begin position="380"/>
        <end position="403"/>
    </location>
</feature>
<evidence type="ECO:0000256" key="6">
    <source>
        <dbReference type="SAM" id="Phobius"/>
    </source>
</evidence>
<feature type="transmembrane region" description="Helical" evidence="6">
    <location>
        <begin position="727"/>
        <end position="749"/>
    </location>
</feature>
<feature type="domain" description="ABC3 transporter permease C-terminal" evidence="7">
    <location>
        <begin position="292"/>
        <end position="406"/>
    </location>
</feature>
<keyword evidence="4 6" id="KW-1133">Transmembrane helix</keyword>
<dbReference type="Proteomes" id="UP000261828">
    <property type="component" value="Unassembled WGS sequence"/>
</dbReference>
<sequence length="806" mass="91065">MLISYLKTILRRANRNRLNTIINLFGLSVSIACCIIILLFVDNQFGYDSFHRDGDKIFRVNTHETEEGITRSFASSSLSIAPLLDSHLPVVKETVRMLPQSVSVGYAEKDKVFQEPRFFYVDPSFLEMFSFTILQGNQKTALENPNNILITQSMAKKYFGSENAVGKVLNIEKEHLFTVSGILKDAPIQSSIKFDFIVPMKAAEDIWGSWIGDMSKTWYYPPVYSFVKLNSNITEKGIAESLHKIESEHIPKYIAESRSFSLERLRNIHFTNLENELHPTINKNVLYLFVGIGIIILFIAAFNFINLFLAKIVLHLRSVGIQKVMGANNRNVWRQLLTESFLYIFASLLLAFVWAAIFLPAFNSQMETEITLWAVFDNGIVLYLFAILILIGLAISIVPLIFISRFRPIVFLKGKGGAMFTKNKTSSTQSTLVILQFIVAVTLIISTVIIQSQMHYIKNKNLGIQKNQTLIVPVYDEAIQNRFESVKAQLTGINGIKEVSAISNFPWEKGFYDFETLISNQGVETKANTKTLLVDNNIIPALGMTILEGRAFSSKHGTDSTMAFVMNESAAEKFGIQNLQDVKLTMQSITSGEPKKGNLIGVVKDFHLQSLHEEIEPLILTISPKRYFIDNIIIQISSKDIPQVIQQVEAQLKAFAPDRPFDYYFLDTAFEKLYKRELLIGTLFNYFSIIAIVIACLGLLGMVAFATSQRLKEIGIRKVLGSSVIDIVNLLTFSFIKLILLAIALAVPLGWYFMNKWLENFAYKVTIGWWVYAFSGLLTLLIALFAVGWQSYKAAITNPVEVIRNE</sequence>
<dbReference type="GO" id="GO:0005886">
    <property type="term" value="C:plasma membrane"/>
    <property type="evidence" value="ECO:0007669"/>
    <property type="project" value="UniProtKB-SubCell"/>
</dbReference>
<keyword evidence="5 6" id="KW-0472">Membrane</keyword>
<feature type="transmembrane region" description="Helical" evidence="6">
    <location>
        <begin position="21"/>
        <end position="41"/>
    </location>
</feature>
<keyword evidence="2" id="KW-1003">Cell membrane</keyword>
<dbReference type="RefSeq" id="WP_116184822.1">
    <property type="nucleotide sequence ID" value="NZ_QTJX01000002.1"/>
</dbReference>
<feature type="transmembrane region" description="Helical" evidence="6">
    <location>
        <begin position="285"/>
        <end position="309"/>
    </location>
</feature>